<evidence type="ECO:0000313" key="6">
    <source>
        <dbReference type="Proteomes" id="UP000790580"/>
    </source>
</evidence>
<reference evidence="5 6" key="1">
    <citation type="submission" date="2021-06" db="EMBL/GenBank/DDBJ databases">
        <title>Bacillus sp. RD4P76, an endophyte from a halophyte.</title>
        <authorList>
            <person name="Sun J.-Q."/>
        </authorList>
    </citation>
    <scope>NUCLEOTIDE SEQUENCE [LARGE SCALE GENOMIC DNA]</scope>
    <source>
        <strain evidence="5 6">JCM 17098</strain>
    </source>
</reference>
<sequence>MKNSEVDRRVMKTRQAIHEALISLMEEKKYNKITIQDIIDRANVGRSTFYAHYATKDELLFSNVEDSLEILNQYIKSYIEHDEDKPGLISVVELFEHIKEHRKTIKGLFKEEGTDLFFEKVEAYWNENIEEYIKSKLPRGQEPKVPIEILTMHISSTIINLLKWWVYNNMSYTPTQMEQYFRNLVNPCIDSVINNHSEKS</sequence>
<dbReference type="PANTHER" id="PTHR43479:SF7">
    <property type="entry name" value="TETR-FAMILY TRANSCRIPTIONAL REGULATOR"/>
    <property type="match status" value="1"/>
</dbReference>
<dbReference type="InterPro" id="IPR050624">
    <property type="entry name" value="HTH-type_Tx_Regulator"/>
</dbReference>
<keyword evidence="2 3" id="KW-0238">DNA-binding</keyword>
<dbReference type="Gene3D" id="1.10.357.10">
    <property type="entry name" value="Tetracycline Repressor, domain 2"/>
    <property type="match status" value="1"/>
</dbReference>
<dbReference type="Pfam" id="PF00440">
    <property type="entry name" value="TetR_N"/>
    <property type="match status" value="1"/>
</dbReference>
<dbReference type="EMBL" id="JAHQCR010000062">
    <property type="protein sequence ID" value="MBU9722818.1"/>
    <property type="molecule type" value="Genomic_DNA"/>
</dbReference>
<organism evidence="5 6">
    <name type="scientific">Evansella alkalicola</name>
    <dbReference type="NCBI Taxonomy" id="745819"/>
    <lineage>
        <taxon>Bacteria</taxon>
        <taxon>Bacillati</taxon>
        <taxon>Bacillota</taxon>
        <taxon>Bacilli</taxon>
        <taxon>Bacillales</taxon>
        <taxon>Bacillaceae</taxon>
        <taxon>Evansella</taxon>
    </lineage>
</organism>
<dbReference type="InterPro" id="IPR039532">
    <property type="entry name" value="TetR_C_Firmicutes"/>
</dbReference>
<dbReference type="SUPFAM" id="SSF46689">
    <property type="entry name" value="Homeodomain-like"/>
    <property type="match status" value="1"/>
</dbReference>
<feature type="DNA-binding region" description="H-T-H motif" evidence="3">
    <location>
        <begin position="34"/>
        <end position="53"/>
    </location>
</feature>
<dbReference type="Pfam" id="PF14278">
    <property type="entry name" value="TetR_C_8"/>
    <property type="match status" value="1"/>
</dbReference>
<evidence type="ECO:0000256" key="3">
    <source>
        <dbReference type="PROSITE-ProRule" id="PRU00335"/>
    </source>
</evidence>
<evidence type="ECO:0000259" key="4">
    <source>
        <dbReference type="PROSITE" id="PS50977"/>
    </source>
</evidence>
<gene>
    <name evidence="5" type="ORF">KS407_15485</name>
</gene>
<evidence type="ECO:0000256" key="2">
    <source>
        <dbReference type="ARBA" id="ARBA00023125"/>
    </source>
</evidence>
<dbReference type="PROSITE" id="PS50977">
    <property type="entry name" value="HTH_TETR_2"/>
    <property type="match status" value="1"/>
</dbReference>
<feature type="domain" description="HTH tetR-type" evidence="4">
    <location>
        <begin position="11"/>
        <end position="71"/>
    </location>
</feature>
<dbReference type="RefSeq" id="WP_140354887.1">
    <property type="nucleotide sequence ID" value="NZ_JAHQCR010000062.1"/>
</dbReference>
<proteinExistence type="predicted"/>
<dbReference type="Proteomes" id="UP000790580">
    <property type="component" value="Unassembled WGS sequence"/>
</dbReference>
<dbReference type="InterPro" id="IPR001647">
    <property type="entry name" value="HTH_TetR"/>
</dbReference>
<name>A0ABS6JW63_9BACI</name>
<keyword evidence="6" id="KW-1185">Reference proteome</keyword>
<protein>
    <submittedName>
        <fullName evidence="5">TetR/AcrR family transcriptional regulator</fullName>
    </submittedName>
</protein>
<evidence type="ECO:0000313" key="5">
    <source>
        <dbReference type="EMBL" id="MBU9722818.1"/>
    </source>
</evidence>
<dbReference type="PANTHER" id="PTHR43479">
    <property type="entry name" value="ACREF/ENVCD OPERON REPRESSOR-RELATED"/>
    <property type="match status" value="1"/>
</dbReference>
<keyword evidence="1" id="KW-0678">Repressor</keyword>
<dbReference type="InterPro" id="IPR009057">
    <property type="entry name" value="Homeodomain-like_sf"/>
</dbReference>
<comment type="caution">
    <text evidence="5">The sequence shown here is derived from an EMBL/GenBank/DDBJ whole genome shotgun (WGS) entry which is preliminary data.</text>
</comment>
<evidence type="ECO:0000256" key="1">
    <source>
        <dbReference type="ARBA" id="ARBA00022491"/>
    </source>
</evidence>
<accession>A0ABS6JW63</accession>